<keyword evidence="2" id="KW-0238">DNA-binding</keyword>
<name>A0A7W8CY35_9FIRM</name>
<dbReference type="InterPro" id="IPR036388">
    <property type="entry name" value="WH-like_DNA-bd_sf"/>
</dbReference>
<evidence type="ECO:0000256" key="3">
    <source>
        <dbReference type="ARBA" id="ARBA00023163"/>
    </source>
</evidence>
<dbReference type="InterPro" id="IPR000524">
    <property type="entry name" value="Tscrpt_reg_HTH_GntR"/>
</dbReference>
<dbReference type="Pfam" id="PF07702">
    <property type="entry name" value="UTRA"/>
    <property type="match status" value="1"/>
</dbReference>
<keyword evidence="1" id="KW-0805">Transcription regulation</keyword>
<evidence type="ECO:0000256" key="1">
    <source>
        <dbReference type="ARBA" id="ARBA00023015"/>
    </source>
</evidence>
<dbReference type="GO" id="GO:0003700">
    <property type="term" value="F:DNA-binding transcription factor activity"/>
    <property type="evidence" value="ECO:0007669"/>
    <property type="project" value="InterPro"/>
</dbReference>
<dbReference type="InterPro" id="IPR036390">
    <property type="entry name" value="WH_DNA-bd_sf"/>
</dbReference>
<dbReference type="SMART" id="SM00345">
    <property type="entry name" value="HTH_GNTR"/>
    <property type="match status" value="1"/>
</dbReference>
<dbReference type="SUPFAM" id="SSF46785">
    <property type="entry name" value="Winged helix' DNA-binding domain"/>
    <property type="match status" value="1"/>
</dbReference>
<keyword evidence="3" id="KW-0804">Transcription</keyword>
<dbReference type="PROSITE" id="PS50949">
    <property type="entry name" value="HTH_GNTR"/>
    <property type="match status" value="1"/>
</dbReference>
<dbReference type="CDD" id="cd07377">
    <property type="entry name" value="WHTH_GntR"/>
    <property type="match status" value="1"/>
</dbReference>
<comment type="caution">
    <text evidence="5">The sequence shown here is derived from an EMBL/GenBank/DDBJ whole genome shotgun (WGS) entry which is preliminary data.</text>
</comment>
<protein>
    <submittedName>
        <fullName evidence="5">GntR family transcriptional regulator</fullName>
    </submittedName>
</protein>
<organism evidence="5 6">
    <name type="scientific">Catenisphaera adipataccumulans</name>
    <dbReference type="NCBI Taxonomy" id="700500"/>
    <lineage>
        <taxon>Bacteria</taxon>
        <taxon>Bacillati</taxon>
        <taxon>Bacillota</taxon>
        <taxon>Erysipelotrichia</taxon>
        <taxon>Erysipelotrichales</taxon>
        <taxon>Erysipelotrichaceae</taxon>
        <taxon>Catenisphaera</taxon>
    </lineage>
</organism>
<accession>A0A7W8CY35</accession>
<dbReference type="PRINTS" id="PR00035">
    <property type="entry name" value="HTHGNTR"/>
</dbReference>
<dbReference type="PANTHER" id="PTHR44846">
    <property type="entry name" value="MANNOSYL-D-GLYCERATE TRANSPORT/METABOLISM SYSTEM REPRESSOR MNGR-RELATED"/>
    <property type="match status" value="1"/>
</dbReference>
<dbReference type="EMBL" id="JACHHK010000005">
    <property type="protein sequence ID" value="MBB5183511.1"/>
    <property type="molecule type" value="Genomic_DNA"/>
</dbReference>
<dbReference type="Proteomes" id="UP000539953">
    <property type="component" value="Unassembled WGS sequence"/>
</dbReference>
<proteinExistence type="predicted"/>
<reference evidence="5 6" key="1">
    <citation type="submission" date="2020-08" db="EMBL/GenBank/DDBJ databases">
        <title>Genomic Encyclopedia of Type Strains, Phase IV (KMG-IV): sequencing the most valuable type-strain genomes for metagenomic binning, comparative biology and taxonomic classification.</title>
        <authorList>
            <person name="Goeker M."/>
        </authorList>
    </citation>
    <scope>NUCLEOTIDE SEQUENCE [LARGE SCALE GENOMIC DNA]</scope>
    <source>
        <strain evidence="5 6">DSM 25799</strain>
    </source>
</reference>
<dbReference type="InterPro" id="IPR028978">
    <property type="entry name" value="Chorismate_lyase_/UTRA_dom_sf"/>
</dbReference>
<dbReference type="Gene3D" id="3.40.1410.10">
    <property type="entry name" value="Chorismate lyase-like"/>
    <property type="match status" value="1"/>
</dbReference>
<sequence>MSRTKLDESAKPLYVQIKDIYRHKILTQELKRGDKIESELEIQKKFSVSRITVRQAMLDLEKEGMVKRGRGKGTFVIWRPGFEIPLNKFSGFTAEMERQGAEVATLQLQVSRRSMDPKTERMFKKHVKEEMICVERVRTVDDIKAVFSRSYYPLDDGLPEDEQEYGESVYEMLKERGVGAPARTKEWMHTELPNEEVEKALNIAANQPVLVCCCEVFDKDDQVIEYGVNYYRGDMYSFTYELKDE</sequence>
<dbReference type="PANTHER" id="PTHR44846:SF1">
    <property type="entry name" value="MANNOSYL-D-GLYCERATE TRANSPORT_METABOLISM SYSTEM REPRESSOR MNGR-RELATED"/>
    <property type="match status" value="1"/>
</dbReference>
<evidence type="ECO:0000259" key="4">
    <source>
        <dbReference type="PROSITE" id="PS50949"/>
    </source>
</evidence>
<dbReference type="AlphaFoldDB" id="A0A7W8CY35"/>
<evidence type="ECO:0000313" key="5">
    <source>
        <dbReference type="EMBL" id="MBB5183511.1"/>
    </source>
</evidence>
<gene>
    <name evidence="5" type="ORF">HNQ47_001533</name>
</gene>
<evidence type="ECO:0000313" key="6">
    <source>
        <dbReference type="Proteomes" id="UP000539953"/>
    </source>
</evidence>
<dbReference type="SMART" id="SM00866">
    <property type="entry name" value="UTRA"/>
    <property type="match status" value="1"/>
</dbReference>
<evidence type="ECO:0000256" key="2">
    <source>
        <dbReference type="ARBA" id="ARBA00023125"/>
    </source>
</evidence>
<keyword evidence="6" id="KW-1185">Reference proteome</keyword>
<feature type="domain" description="HTH gntR-type" evidence="4">
    <location>
        <begin position="11"/>
        <end position="79"/>
    </location>
</feature>
<dbReference type="GO" id="GO:0003677">
    <property type="term" value="F:DNA binding"/>
    <property type="evidence" value="ECO:0007669"/>
    <property type="project" value="UniProtKB-KW"/>
</dbReference>
<dbReference type="Pfam" id="PF00392">
    <property type="entry name" value="GntR"/>
    <property type="match status" value="1"/>
</dbReference>
<dbReference type="SUPFAM" id="SSF64288">
    <property type="entry name" value="Chorismate lyase-like"/>
    <property type="match status" value="1"/>
</dbReference>
<dbReference type="InterPro" id="IPR011663">
    <property type="entry name" value="UTRA"/>
</dbReference>
<dbReference type="InterPro" id="IPR050679">
    <property type="entry name" value="Bact_HTH_transcr_reg"/>
</dbReference>
<dbReference type="RefSeq" id="WP_183328802.1">
    <property type="nucleotide sequence ID" value="NZ_JACHHK010000005.1"/>
</dbReference>
<dbReference type="Gene3D" id="1.10.10.10">
    <property type="entry name" value="Winged helix-like DNA-binding domain superfamily/Winged helix DNA-binding domain"/>
    <property type="match status" value="1"/>
</dbReference>
<dbReference type="GO" id="GO:0045892">
    <property type="term" value="P:negative regulation of DNA-templated transcription"/>
    <property type="evidence" value="ECO:0007669"/>
    <property type="project" value="TreeGrafter"/>
</dbReference>